<dbReference type="SUPFAM" id="SSF53448">
    <property type="entry name" value="Nucleotide-diphospho-sugar transferases"/>
    <property type="match status" value="1"/>
</dbReference>
<keyword evidence="3" id="KW-1185">Reference proteome</keyword>
<evidence type="ECO:0000259" key="1">
    <source>
        <dbReference type="Pfam" id="PF12804"/>
    </source>
</evidence>
<dbReference type="Pfam" id="PF12804">
    <property type="entry name" value="NTP_transf_3"/>
    <property type="match status" value="1"/>
</dbReference>
<dbReference type="InterPro" id="IPR025877">
    <property type="entry name" value="MobA-like_NTP_Trfase"/>
</dbReference>
<organism evidence="2 3">
    <name type="scientific">Tessaracoccus bendigoensis DSM 12906</name>
    <dbReference type="NCBI Taxonomy" id="1123357"/>
    <lineage>
        <taxon>Bacteria</taxon>
        <taxon>Bacillati</taxon>
        <taxon>Actinomycetota</taxon>
        <taxon>Actinomycetes</taxon>
        <taxon>Propionibacteriales</taxon>
        <taxon>Propionibacteriaceae</taxon>
        <taxon>Tessaracoccus</taxon>
    </lineage>
</organism>
<protein>
    <submittedName>
        <fullName evidence="2">Molybdopterin-guanine dinucleotide biosynthesis protein A</fullName>
    </submittedName>
</protein>
<dbReference type="Gene3D" id="3.90.550.10">
    <property type="entry name" value="Spore Coat Polysaccharide Biosynthesis Protein SpsA, Chain A"/>
    <property type="match status" value="1"/>
</dbReference>
<sequence length="188" mass="19321">MARAWGILLGGGRSARMGHDKLALTRDGQTLAAIGVTALLGVAEHVVVSSPERSELVSRRVSFALEDPPFGGPVAGIAAALDVLAEADADDDLYLLAGDLASPERVVATLAGAPRGVDGTVLLDHEGWPQYLAGRYRLGSLRSALGGEVRDRSVRSVFGALDLASVQAAESVTADVDTPAQARGAGLL</sequence>
<evidence type="ECO:0000313" key="3">
    <source>
        <dbReference type="Proteomes" id="UP000184512"/>
    </source>
</evidence>
<name>A0A1M6IIP6_9ACTN</name>
<reference evidence="2 3" key="1">
    <citation type="submission" date="2016-11" db="EMBL/GenBank/DDBJ databases">
        <authorList>
            <person name="Jaros S."/>
            <person name="Januszkiewicz K."/>
            <person name="Wedrychowicz H."/>
        </authorList>
    </citation>
    <scope>NUCLEOTIDE SEQUENCE [LARGE SCALE GENOMIC DNA]</scope>
    <source>
        <strain evidence="2 3">DSM 12906</strain>
    </source>
</reference>
<dbReference type="InterPro" id="IPR029044">
    <property type="entry name" value="Nucleotide-diphossugar_trans"/>
</dbReference>
<feature type="domain" description="MobA-like NTP transferase" evidence="1">
    <location>
        <begin position="6"/>
        <end position="154"/>
    </location>
</feature>
<dbReference type="RefSeq" id="WP_084189538.1">
    <property type="nucleotide sequence ID" value="NZ_FQZG01000041.1"/>
</dbReference>
<dbReference type="AlphaFoldDB" id="A0A1M6IIP6"/>
<dbReference type="Proteomes" id="UP000184512">
    <property type="component" value="Unassembled WGS sequence"/>
</dbReference>
<proteinExistence type="predicted"/>
<dbReference type="GO" id="GO:0016779">
    <property type="term" value="F:nucleotidyltransferase activity"/>
    <property type="evidence" value="ECO:0007669"/>
    <property type="project" value="UniProtKB-ARBA"/>
</dbReference>
<dbReference type="OrthoDB" id="4408226at2"/>
<dbReference type="EMBL" id="FQZG01000041">
    <property type="protein sequence ID" value="SHJ34268.1"/>
    <property type="molecule type" value="Genomic_DNA"/>
</dbReference>
<evidence type="ECO:0000313" key="2">
    <source>
        <dbReference type="EMBL" id="SHJ34268.1"/>
    </source>
</evidence>
<dbReference type="STRING" id="1123357.SAMN02745244_02295"/>
<gene>
    <name evidence="2" type="ORF">SAMN02745244_02295</name>
</gene>
<accession>A0A1M6IIP6</accession>